<accession>A0A1G4SA63</accession>
<organism evidence="1 2">
    <name type="scientific">Rhizobium mongolense subsp. loessense</name>
    <dbReference type="NCBI Taxonomy" id="158890"/>
    <lineage>
        <taxon>Bacteria</taxon>
        <taxon>Pseudomonadati</taxon>
        <taxon>Pseudomonadota</taxon>
        <taxon>Alphaproteobacteria</taxon>
        <taxon>Hyphomicrobiales</taxon>
        <taxon>Rhizobiaceae</taxon>
        <taxon>Rhizobium/Agrobacterium group</taxon>
        <taxon>Rhizobium</taxon>
    </lineage>
</organism>
<evidence type="ECO:0000313" key="1">
    <source>
        <dbReference type="EMBL" id="SCW65918.1"/>
    </source>
</evidence>
<reference evidence="1 2" key="1">
    <citation type="submission" date="2016-10" db="EMBL/GenBank/DDBJ databases">
        <authorList>
            <person name="de Groot N.N."/>
        </authorList>
    </citation>
    <scope>NUCLEOTIDE SEQUENCE [LARGE SCALE GENOMIC DNA]</scope>
    <source>
        <strain evidence="1 2">CGMCC 1.3401</strain>
    </source>
</reference>
<gene>
    <name evidence="1" type="ORF">SAMN02927900_03516</name>
</gene>
<dbReference type="AlphaFoldDB" id="A0A1G4SA63"/>
<sequence length="44" mass="4858">MPGRNTPIRRLQRSYQTGSAPLISRSVGMSFDLSGDLLHDVKKA</sequence>
<proteinExistence type="predicted"/>
<protein>
    <submittedName>
        <fullName evidence="1">Uncharacterized protein</fullName>
    </submittedName>
</protein>
<dbReference type="EMBL" id="FMTM01000005">
    <property type="protein sequence ID" value="SCW65918.1"/>
    <property type="molecule type" value="Genomic_DNA"/>
</dbReference>
<evidence type="ECO:0000313" key="2">
    <source>
        <dbReference type="Proteomes" id="UP000199542"/>
    </source>
</evidence>
<dbReference type="Proteomes" id="UP000199542">
    <property type="component" value="Unassembled WGS sequence"/>
</dbReference>
<name>A0A1G4SA63_9HYPH</name>